<dbReference type="PRINTS" id="PR00368">
    <property type="entry name" value="FADPNR"/>
</dbReference>
<evidence type="ECO:0008006" key="8">
    <source>
        <dbReference type="Google" id="ProtNLM"/>
    </source>
</evidence>
<keyword evidence="4" id="KW-0560">Oxidoreductase</keyword>
<proteinExistence type="inferred from homology"/>
<protein>
    <recommendedName>
        <fullName evidence="8">Flavin-binding monooxygenase</fullName>
    </recommendedName>
</protein>
<dbReference type="Pfam" id="PF13450">
    <property type="entry name" value="NAD_binding_8"/>
    <property type="match status" value="1"/>
</dbReference>
<keyword evidence="2" id="KW-0285">Flavoprotein</keyword>
<comment type="similarity">
    <text evidence="1">Belongs to the FAD-binding monooxygenase family.</text>
</comment>
<evidence type="ECO:0000256" key="1">
    <source>
        <dbReference type="ARBA" id="ARBA00010139"/>
    </source>
</evidence>
<dbReference type="EMBL" id="JASWJB010000247">
    <property type="protein sequence ID" value="KAK2592767.1"/>
    <property type="molecule type" value="Genomic_DNA"/>
</dbReference>
<organism evidence="6 7">
    <name type="scientific">Conoideocrella luteorostrata</name>
    <dbReference type="NCBI Taxonomy" id="1105319"/>
    <lineage>
        <taxon>Eukaryota</taxon>
        <taxon>Fungi</taxon>
        <taxon>Dikarya</taxon>
        <taxon>Ascomycota</taxon>
        <taxon>Pezizomycotina</taxon>
        <taxon>Sordariomycetes</taxon>
        <taxon>Hypocreomycetidae</taxon>
        <taxon>Hypocreales</taxon>
        <taxon>Clavicipitaceae</taxon>
        <taxon>Conoideocrella</taxon>
    </lineage>
</organism>
<keyword evidence="3" id="KW-0274">FAD</keyword>
<sequence length="621" mass="69780">MSQIPTLVAPFPHPSLVSDRAIDAARPLKVIYIGAGISGIVAAIKFLNAVPNLDLVIYEKNPELGGTWYPGCACDIPSHSYQLSFESWTDWSSFYAEAPEILEYWKRVAAKYDVRPYIRFSHKCLEASWDETRSKWRVKLEKLDQDSTKSVFYDESDVLMTGTGLLNEWKWPSIPGLKDFTGDLLHTANWNTQFDATDKKVAVVGGGSSGIQVVPAILPRVKAMDHYIRGRTWISTQLSEDVVQERTKNCGSANFEYTTEEKKFWKVNPQAYIQYRKELEHRLQGNYAVSRRDDPRHSSARAHFAENMRSRLASKPELADILIPSYPPLCKRLTPGPGYLEALTARNVDVVTQPISHIDAEGIVTTDGVRRPVDAIICATGFETAPEAGFSIYGQDGLNLRQKYAVRPKSYLGLCTDGFPNFFQSLGPNSFQGAGSLLVMIEQIHLYVGQILRRMSTGNIKTIEPKRKQVENFTNYCDEYFQKTVYTTHCISWYKQAAPGSSLEEQINTRITALWPGSSVHALKALETVRWEDFKFDTIDNNEFGWFGNGWSLGDKAAGSKNVDDLAWYINSTKFLHRPLNDPMKPESSDSDELLTCDSKANNGRQPLGVGWQAAQQGASH</sequence>
<dbReference type="Gene3D" id="3.50.50.60">
    <property type="entry name" value="FAD/NAD(P)-binding domain"/>
    <property type="match status" value="3"/>
</dbReference>
<dbReference type="GO" id="GO:0050660">
    <property type="term" value="F:flavin adenine dinucleotide binding"/>
    <property type="evidence" value="ECO:0007669"/>
    <property type="project" value="InterPro"/>
</dbReference>
<dbReference type="Pfam" id="PF00743">
    <property type="entry name" value="FMO-like"/>
    <property type="match status" value="1"/>
</dbReference>
<reference evidence="6" key="1">
    <citation type="submission" date="2023-06" db="EMBL/GenBank/DDBJ databases">
        <title>Conoideocrella luteorostrata (Hypocreales: Clavicipitaceae), a potential biocontrol fungus for elongate hemlock scale in United States Christmas tree production areas.</title>
        <authorList>
            <person name="Barrett H."/>
            <person name="Lovett B."/>
            <person name="Macias A.M."/>
            <person name="Stajich J.E."/>
            <person name="Kasson M.T."/>
        </authorList>
    </citation>
    <scope>NUCLEOTIDE SEQUENCE</scope>
    <source>
        <strain evidence="6">ARSEF 14590</strain>
    </source>
</reference>
<gene>
    <name evidence="6" type="ORF">QQS21_009539</name>
</gene>
<dbReference type="InterPro" id="IPR051209">
    <property type="entry name" value="FAD-bind_Monooxygenase_sf"/>
</dbReference>
<keyword evidence="7" id="KW-1185">Reference proteome</keyword>
<accession>A0AAJ0FQA7</accession>
<dbReference type="InterPro" id="IPR036188">
    <property type="entry name" value="FAD/NAD-bd_sf"/>
</dbReference>
<dbReference type="PANTHER" id="PTHR42877">
    <property type="entry name" value="L-ORNITHINE N(5)-MONOOXYGENASE-RELATED"/>
    <property type="match status" value="1"/>
</dbReference>
<dbReference type="SUPFAM" id="SSF51905">
    <property type="entry name" value="FAD/NAD(P)-binding domain"/>
    <property type="match status" value="3"/>
</dbReference>
<evidence type="ECO:0000256" key="5">
    <source>
        <dbReference type="SAM" id="MobiDB-lite"/>
    </source>
</evidence>
<name>A0AAJ0FQA7_9HYPO</name>
<dbReference type="Proteomes" id="UP001251528">
    <property type="component" value="Unassembled WGS sequence"/>
</dbReference>
<evidence type="ECO:0000256" key="3">
    <source>
        <dbReference type="ARBA" id="ARBA00022827"/>
    </source>
</evidence>
<dbReference type="PANTHER" id="PTHR42877:SF7">
    <property type="entry name" value="FLAVIN-BINDING MONOOXYGENASE-RELATED"/>
    <property type="match status" value="1"/>
</dbReference>
<dbReference type="InterPro" id="IPR020946">
    <property type="entry name" value="Flavin_mOase-like"/>
</dbReference>
<comment type="caution">
    <text evidence="6">The sequence shown here is derived from an EMBL/GenBank/DDBJ whole genome shotgun (WGS) entry which is preliminary data.</text>
</comment>
<evidence type="ECO:0000256" key="2">
    <source>
        <dbReference type="ARBA" id="ARBA00022630"/>
    </source>
</evidence>
<dbReference type="GO" id="GO:0050661">
    <property type="term" value="F:NADP binding"/>
    <property type="evidence" value="ECO:0007669"/>
    <property type="project" value="InterPro"/>
</dbReference>
<dbReference type="GO" id="GO:0004499">
    <property type="term" value="F:N,N-dimethylaniline monooxygenase activity"/>
    <property type="evidence" value="ECO:0007669"/>
    <property type="project" value="InterPro"/>
</dbReference>
<evidence type="ECO:0000313" key="6">
    <source>
        <dbReference type="EMBL" id="KAK2592767.1"/>
    </source>
</evidence>
<dbReference type="AlphaFoldDB" id="A0AAJ0FQA7"/>
<evidence type="ECO:0000313" key="7">
    <source>
        <dbReference type="Proteomes" id="UP001251528"/>
    </source>
</evidence>
<feature type="region of interest" description="Disordered" evidence="5">
    <location>
        <begin position="600"/>
        <end position="621"/>
    </location>
</feature>
<evidence type="ECO:0000256" key="4">
    <source>
        <dbReference type="ARBA" id="ARBA00023002"/>
    </source>
</evidence>